<dbReference type="EMBL" id="CM042035">
    <property type="protein sequence ID" value="KAI3756687.1"/>
    <property type="molecule type" value="Genomic_DNA"/>
</dbReference>
<protein>
    <submittedName>
        <fullName evidence="1">Uncharacterized protein</fullName>
    </submittedName>
</protein>
<sequence length="118" mass="12623">MDVGLMSVEQDSMGQHGVDFNRFDEINIGPDSAGISASQNKNSETDPHVGLEFAYVDAARSFYNEYAKRSGFTTVVNQNTGPTPDAAIATSASMESNHGTQISDLVTNSARNATSKRC</sequence>
<evidence type="ECO:0000313" key="1">
    <source>
        <dbReference type="EMBL" id="KAI3756687.1"/>
    </source>
</evidence>
<name>A0ACB9EE13_9ASTR</name>
<comment type="caution">
    <text evidence="1">The sequence shown here is derived from an EMBL/GenBank/DDBJ whole genome shotgun (WGS) entry which is preliminary data.</text>
</comment>
<evidence type="ECO:0000313" key="2">
    <source>
        <dbReference type="Proteomes" id="UP001056120"/>
    </source>
</evidence>
<reference evidence="2" key="1">
    <citation type="journal article" date="2022" name="Mol. Ecol. Resour.">
        <title>The genomes of chicory, endive, great burdock and yacon provide insights into Asteraceae palaeo-polyploidization history and plant inulin production.</title>
        <authorList>
            <person name="Fan W."/>
            <person name="Wang S."/>
            <person name="Wang H."/>
            <person name="Wang A."/>
            <person name="Jiang F."/>
            <person name="Liu H."/>
            <person name="Zhao H."/>
            <person name="Xu D."/>
            <person name="Zhang Y."/>
        </authorList>
    </citation>
    <scope>NUCLEOTIDE SEQUENCE [LARGE SCALE GENOMIC DNA]</scope>
    <source>
        <strain evidence="2">cv. Yunnan</strain>
    </source>
</reference>
<keyword evidence="2" id="KW-1185">Reference proteome</keyword>
<proteinExistence type="predicted"/>
<gene>
    <name evidence="1" type="ORF">L1987_56509</name>
</gene>
<organism evidence="1 2">
    <name type="scientific">Smallanthus sonchifolius</name>
    <dbReference type="NCBI Taxonomy" id="185202"/>
    <lineage>
        <taxon>Eukaryota</taxon>
        <taxon>Viridiplantae</taxon>
        <taxon>Streptophyta</taxon>
        <taxon>Embryophyta</taxon>
        <taxon>Tracheophyta</taxon>
        <taxon>Spermatophyta</taxon>
        <taxon>Magnoliopsida</taxon>
        <taxon>eudicotyledons</taxon>
        <taxon>Gunneridae</taxon>
        <taxon>Pentapetalae</taxon>
        <taxon>asterids</taxon>
        <taxon>campanulids</taxon>
        <taxon>Asterales</taxon>
        <taxon>Asteraceae</taxon>
        <taxon>Asteroideae</taxon>
        <taxon>Heliantheae alliance</taxon>
        <taxon>Millerieae</taxon>
        <taxon>Smallanthus</taxon>
    </lineage>
</organism>
<reference evidence="1 2" key="2">
    <citation type="journal article" date="2022" name="Mol. Ecol. Resour.">
        <title>The genomes of chicory, endive, great burdock and yacon provide insights into Asteraceae paleo-polyploidization history and plant inulin production.</title>
        <authorList>
            <person name="Fan W."/>
            <person name="Wang S."/>
            <person name="Wang H."/>
            <person name="Wang A."/>
            <person name="Jiang F."/>
            <person name="Liu H."/>
            <person name="Zhao H."/>
            <person name="Xu D."/>
            <person name="Zhang Y."/>
        </authorList>
    </citation>
    <scope>NUCLEOTIDE SEQUENCE [LARGE SCALE GENOMIC DNA]</scope>
    <source>
        <strain evidence="2">cv. Yunnan</strain>
        <tissue evidence="1">Leaves</tissue>
    </source>
</reference>
<accession>A0ACB9EE13</accession>
<dbReference type="Proteomes" id="UP001056120">
    <property type="component" value="Linkage Group LG18"/>
</dbReference>